<keyword evidence="1" id="KW-0472">Membrane</keyword>
<accession>A0A1C3PFG8</accession>
<dbReference type="AlphaFoldDB" id="A0A1C3PFG8"/>
<evidence type="ECO:0000313" key="2">
    <source>
        <dbReference type="EMBL" id="SBW28577.1"/>
    </source>
</evidence>
<keyword evidence="1" id="KW-0812">Transmembrane</keyword>
<organism evidence="2 3">
    <name type="scientific">Candidatus Protofrankia californiensis</name>
    <dbReference type="NCBI Taxonomy" id="1839754"/>
    <lineage>
        <taxon>Bacteria</taxon>
        <taxon>Bacillati</taxon>
        <taxon>Actinomycetota</taxon>
        <taxon>Actinomycetes</taxon>
        <taxon>Frankiales</taxon>
        <taxon>Frankiaceae</taxon>
        <taxon>Protofrankia</taxon>
    </lineage>
</organism>
<gene>
    <name evidence="2" type="ORF">FDG2_5745</name>
</gene>
<reference evidence="3" key="1">
    <citation type="submission" date="2016-02" db="EMBL/GenBank/DDBJ databases">
        <authorList>
            <person name="Wibberg D."/>
        </authorList>
    </citation>
    <scope>NUCLEOTIDE SEQUENCE [LARGE SCALE GENOMIC DNA]</scope>
</reference>
<evidence type="ECO:0000256" key="1">
    <source>
        <dbReference type="SAM" id="Phobius"/>
    </source>
</evidence>
<protein>
    <submittedName>
        <fullName evidence="2">Putative membrane protein</fullName>
    </submittedName>
</protein>
<sequence>MTRLTSDLGAGPVFEPVAGLASGLGAGLVFGLVAGLAGVFGLVLGLDSAWGRLGLARLWLAWHGHQPPRLMAFLADAHERGILRQAGAVWEFRHANLQRRLANRP</sequence>
<dbReference type="EMBL" id="FLUV01002380">
    <property type="protein sequence ID" value="SBW28577.1"/>
    <property type="molecule type" value="Genomic_DNA"/>
</dbReference>
<dbReference type="Proteomes" id="UP000199013">
    <property type="component" value="Unassembled WGS sequence"/>
</dbReference>
<name>A0A1C3PFG8_9ACTN</name>
<proteinExistence type="predicted"/>
<keyword evidence="1" id="KW-1133">Transmembrane helix</keyword>
<evidence type="ECO:0000313" key="3">
    <source>
        <dbReference type="Proteomes" id="UP000199013"/>
    </source>
</evidence>
<feature type="transmembrane region" description="Helical" evidence="1">
    <location>
        <begin position="20"/>
        <end position="46"/>
    </location>
</feature>
<keyword evidence="3" id="KW-1185">Reference proteome</keyword>